<dbReference type="Gene3D" id="6.10.140.2220">
    <property type="match status" value="1"/>
</dbReference>
<dbReference type="InterPro" id="IPR003409">
    <property type="entry name" value="MORN"/>
</dbReference>
<feature type="repeat" description="ANK" evidence="5">
    <location>
        <begin position="386"/>
        <end position="418"/>
    </location>
</feature>
<dbReference type="InterPro" id="IPR036770">
    <property type="entry name" value="Ankyrin_rpt-contain_sf"/>
</dbReference>
<reference evidence="10" key="2">
    <citation type="submission" date="2025-08" db="UniProtKB">
        <authorList>
            <consortium name="RefSeq"/>
        </authorList>
    </citation>
    <scope>IDENTIFICATION</scope>
    <source>
        <strain evidence="10">S238N-H82</strain>
        <tissue evidence="10">Testes</tissue>
    </source>
</reference>
<sequence length="1181" mass="130499">MPVREERSIHALLRLRSAKQEEILETSLDYKSGASFRGNLDGTKRVGKGVFVWPNGDRYVGEFMDNSRSGHGLQEWADGSQYQGTFDRDLRHGTGEHTWADGQGYKGDFFRDRRHGNGTYTWPDGTSFTGTFYLDKKEGYGEFCFPNGNKFQGLYKNDERYGPGVLTYPNGRQDVGLWNKERLIRLCTPINEVFTMQEHPEFEYNPTLHIKDIEITEILSKLKHGSQDSELPTVQYLTVPLSTGVPTSLALTDTNSTGRDPTDSIMLEFEEVITSDLDPSVEFEEQFFHNVLEKKLEDVSTVIKAENNTPSLIELQKHIYRHRLRQNTVTADIEAILKGDRGNFGRKGPLELASEDLIRGSTRGDFQLVYKLLQKGEVHVDVADRNGVTSLLGASVNCHQNVINCLLDNGADVNKLSDEGVSAIAACHIFYYPVDSFKFNIAEKGMKPPESEREEATTEADTLSTGKRRDPRRRKKQQKTGIDETEAQLALEFEKALAKMEEREPLPGAPSKDLVTGDSAHVDSGIDLMSAEVTDEARSQQLKINLTPEFATYEGMSEEDNQSYDWRHAKENPSELDFHLENDVTSDFESNESLVNYKIEVTEQLIERTATALSMNDRVVSRLSKQRDNGTARQMAFAMSEHSIMEATIRLLLRRGADPNAAQVPMPAMFFAIKAADVGAVKRLLETHASTTAQLGPEKGGLAPLHIAAAIPGEEGVDITQLILKAGADPDMRAHEDGTEEDQNGKLSAIEGGRTPLHIACERDDNNWDARSVVRLLLEAGANPNLLCQGHSPLSLAIGSGNDLAIDELLEFGADPSLPLSHGVGSALCAASSIACEHRRPPHARIALIDKLIRAGANILAPIPIGPKKLQGTAVDYAYFAFNQDRRIAHTPYHALTHAERDTYNARRKLLAHLGELLREAAVSREREILEQDERDGRKSAGPSEKFVYTGAGASHPTLRSRGKVGFSTMATDSTGKEKPLVDRELDEDDETVTGIITVDVGQAAAMKGVKELAESMSRKAQSYVRKPVFKYCYECGRSVGVRLSACTRCKEVYYCSKACKLKAWNARHKEECVRIGGREGSPKSRGDRTRIDSPTPTTNPNPNSRVTVDQLMGKSLRNNTTTKGAKNTQNKTKASRSTISSVTGSKLSDVGRKGLKLGSRGGLKSSETSSVSIKENYSFN</sequence>
<keyword evidence="1" id="KW-0479">Metal-binding</keyword>
<dbReference type="Gene3D" id="1.25.40.20">
    <property type="entry name" value="Ankyrin repeat-containing domain"/>
    <property type="match status" value="2"/>
</dbReference>
<keyword evidence="2" id="KW-0677">Repeat</keyword>
<feature type="repeat" description="ANK" evidence="5">
    <location>
        <begin position="700"/>
        <end position="735"/>
    </location>
</feature>
<protein>
    <submittedName>
        <fullName evidence="10">Ankyrin repeat and MYND domain-containing protein 1-like</fullName>
    </submittedName>
</protein>
<dbReference type="InterPro" id="IPR002110">
    <property type="entry name" value="Ankyrin_rpt"/>
</dbReference>
<dbReference type="RefSeq" id="XP_035693012.1">
    <property type="nucleotide sequence ID" value="XM_035837119.1"/>
</dbReference>
<feature type="compositionally biased region" description="Low complexity" evidence="7">
    <location>
        <begin position="1157"/>
        <end position="1167"/>
    </location>
</feature>
<evidence type="ECO:0000256" key="2">
    <source>
        <dbReference type="ARBA" id="ARBA00022737"/>
    </source>
</evidence>
<feature type="region of interest" description="Disordered" evidence="7">
    <location>
        <begin position="1076"/>
        <end position="1181"/>
    </location>
</feature>
<evidence type="ECO:0000256" key="1">
    <source>
        <dbReference type="ARBA" id="ARBA00022723"/>
    </source>
</evidence>
<keyword evidence="4" id="KW-0862">Zinc</keyword>
<dbReference type="Pfam" id="PF12796">
    <property type="entry name" value="Ank_2"/>
    <property type="match status" value="1"/>
</dbReference>
<dbReference type="SUPFAM" id="SSF48403">
    <property type="entry name" value="Ankyrin repeat"/>
    <property type="match status" value="2"/>
</dbReference>
<dbReference type="PANTHER" id="PTHR15897:SF2">
    <property type="entry name" value="ANKYRIN REPEAT AND MYND DOMAIN-CONTAINING PROTEIN 1"/>
    <property type="match status" value="1"/>
</dbReference>
<feature type="compositionally biased region" description="Polar residues" evidence="7">
    <location>
        <begin position="1117"/>
        <end position="1147"/>
    </location>
</feature>
<dbReference type="SMART" id="SM00248">
    <property type="entry name" value="ANK"/>
    <property type="match status" value="5"/>
</dbReference>
<dbReference type="InterPro" id="IPR053064">
    <property type="entry name" value="Ankyrin-MYND_domain-protein"/>
</dbReference>
<feature type="compositionally biased region" description="Basic residues" evidence="7">
    <location>
        <begin position="469"/>
        <end position="478"/>
    </location>
</feature>
<name>A0A9J7M1G4_BRAFL</name>
<dbReference type="PROSITE" id="PS50865">
    <property type="entry name" value="ZF_MYND_2"/>
    <property type="match status" value="1"/>
</dbReference>
<dbReference type="OrthoDB" id="48314at2759"/>
<dbReference type="SUPFAM" id="SSF82185">
    <property type="entry name" value="Histone H3 K4-specific methyltransferase SET7/9 N-terminal domain"/>
    <property type="match status" value="1"/>
</dbReference>
<organism evidence="9 10">
    <name type="scientific">Branchiostoma floridae</name>
    <name type="common">Florida lancelet</name>
    <name type="synonym">Amphioxus</name>
    <dbReference type="NCBI Taxonomy" id="7739"/>
    <lineage>
        <taxon>Eukaryota</taxon>
        <taxon>Metazoa</taxon>
        <taxon>Chordata</taxon>
        <taxon>Cephalochordata</taxon>
        <taxon>Leptocardii</taxon>
        <taxon>Amphioxiformes</taxon>
        <taxon>Branchiostomatidae</taxon>
        <taxon>Branchiostoma</taxon>
    </lineage>
</organism>
<dbReference type="SMART" id="SM00698">
    <property type="entry name" value="MORN"/>
    <property type="match status" value="5"/>
</dbReference>
<evidence type="ECO:0000256" key="5">
    <source>
        <dbReference type="PROSITE-ProRule" id="PRU00023"/>
    </source>
</evidence>
<dbReference type="GO" id="GO:0008270">
    <property type="term" value="F:zinc ion binding"/>
    <property type="evidence" value="ECO:0007669"/>
    <property type="project" value="UniProtKB-KW"/>
</dbReference>
<feature type="region of interest" description="Disordered" evidence="7">
    <location>
        <begin position="447"/>
        <end position="487"/>
    </location>
</feature>
<dbReference type="AlphaFoldDB" id="A0A9J7M1G4"/>
<dbReference type="PANTHER" id="PTHR15897">
    <property type="entry name" value="ANKYRIN REPEAT AND MYND DOMAIN PROTEIN 1"/>
    <property type="match status" value="1"/>
</dbReference>
<evidence type="ECO:0000259" key="8">
    <source>
        <dbReference type="PROSITE" id="PS50865"/>
    </source>
</evidence>
<dbReference type="SUPFAM" id="SSF144232">
    <property type="entry name" value="HIT/MYND zinc finger-like"/>
    <property type="match status" value="1"/>
</dbReference>
<dbReference type="GeneID" id="118427364"/>
<dbReference type="Proteomes" id="UP000001554">
    <property type="component" value="Chromosome 12"/>
</dbReference>
<dbReference type="PROSITE" id="PS50088">
    <property type="entry name" value="ANK_REPEAT"/>
    <property type="match status" value="4"/>
</dbReference>
<dbReference type="PROSITE" id="PS01360">
    <property type="entry name" value="ZF_MYND_1"/>
    <property type="match status" value="1"/>
</dbReference>
<keyword evidence="3 6" id="KW-0863">Zinc-finger</keyword>
<feature type="domain" description="MYND-type" evidence="8">
    <location>
        <begin position="1033"/>
        <end position="1073"/>
    </location>
</feature>
<feature type="compositionally biased region" description="Basic and acidic residues" evidence="7">
    <location>
        <begin position="1076"/>
        <end position="1092"/>
    </location>
</feature>
<evidence type="ECO:0000256" key="3">
    <source>
        <dbReference type="ARBA" id="ARBA00022771"/>
    </source>
</evidence>
<dbReference type="OMA" id="CNKVFYC"/>
<evidence type="ECO:0000256" key="7">
    <source>
        <dbReference type="SAM" id="MobiDB-lite"/>
    </source>
</evidence>
<evidence type="ECO:0000256" key="6">
    <source>
        <dbReference type="PROSITE-ProRule" id="PRU00134"/>
    </source>
</evidence>
<feature type="compositionally biased region" description="Basic and acidic residues" evidence="7">
    <location>
        <begin position="447"/>
        <end position="456"/>
    </location>
</feature>
<dbReference type="InterPro" id="IPR002893">
    <property type="entry name" value="Znf_MYND"/>
</dbReference>
<feature type="repeat" description="ANK" evidence="5">
    <location>
        <begin position="752"/>
        <end position="789"/>
    </location>
</feature>
<accession>A0A9J7M1G4</accession>
<feature type="compositionally biased region" description="Polar residues" evidence="7">
    <location>
        <begin position="1168"/>
        <end position="1181"/>
    </location>
</feature>
<dbReference type="Pfam" id="PF00023">
    <property type="entry name" value="Ank"/>
    <property type="match status" value="1"/>
</dbReference>
<gene>
    <name evidence="10" type="primary">LOC118427364</name>
</gene>
<evidence type="ECO:0000256" key="4">
    <source>
        <dbReference type="ARBA" id="ARBA00022833"/>
    </source>
</evidence>
<proteinExistence type="predicted"/>
<reference evidence="9" key="1">
    <citation type="journal article" date="2020" name="Nat. Ecol. Evol.">
        <title>Deeply conserved synteny resolves early events in vertebrate evolution.</title>
        <authorList>
            <person name="Simakov O."/>
            <person name="Marletaz F."/>
            <person name="Yue J.X."/>
            <person name="O'Connell B."/>
            <person name="Jenkins J."/>
            <person name="Brandt A."/>
            <person name="Calef R."/>
            <person name="Tung C.H."/>
            <person name="Huang T.K."/>
            <person name="Schmutz J."/>
            <person name="Satoh N."/>
            <person name="Yu J.K."/>
            <person name="Putnam N.H."/>
            <person name="Green R.E."/>
            <person name="Rokhsar D.S."/>
        </authorList>
    </citation>
    <scope>NUCLEOTIDE SEQUENCE [LARGE SCALE GENOMIC DNA]</scope>
    <source>
        <strain evidence="9">S238N-H82</strain>
    </source>
</reference>
<feature type="repeat" description="ANK" evidence="5">
    <location>
        <begin position="789"/>
        <end position="821"/>
    </location>
</feature>
<dbReference type="Gene3D" id="2.20.110.10">
    <property type="entry name" value="Histone H3 K4-specific methyltransferase SET7/9 N-terminal domain"/>
    <property type="match status" value="3"/>
</dbReference>
<dbReference type="Pfam" id="PF01753">
    <property type="entry name" value="zf-MYND"/>
    <property type="match status" value="1"/>
</dbReference>
<keyword evidence="9" id="KW-1185">Reference proteome</keyword>
<keyword evidence="5" id="KW-0040">ANK repeat</keyword>
<evidence type="ECO:0000313" key="10">
    <source>
        <dbReference type="RefSeq" id="XP_035693012.1"/>
    </source>
</evidence>
<feature type="compositionally biased region" description="Low complexity" evidence="7">
    <location>
        <begin position="1095"/>
        <end position="1104"/>
    </location>
</feature>
<dbReference type="PROSITE" id="PS50297">
    <property type="entry name" value="ANK_REP_REGION"/>
    <property type="match status" value="4"/>
</dbReference>
<dbReference type="Pfam" id="PF02493">
    <property type="entry name" value="MORN"/>
    <property type="match status" value="6"/>
</dbReference>
<evidence type="ECO:0000313" key="9">
    <source>
        <dbReference type="Proteomes" id="UP000001554"/>
    </source>
</evidence>
<dbReference type="KEGG" id="bfo:118427364"/>